<dbReference type="RefSeq" id="WP_188089988.1">
    <property type="nucleotide sequence ID" value="NZ_JACVFC010000003.1"/>
</dbReference>
<dbReference type="InterPro" id="IPR058238">
    <property type="entry name" value="Lant_leader_dom"/>
</dbReference>
<proteinExistence type="predicted"/>
<protein>
    <submittedName>
        <fullName evidence="1">Class I lanthipeptide</fullName>
    </submittedName>
</protein>
<evidence type="ECO:0000313" key="2">
    <source>
        <dbReference type="Proteomes" id="UP000659124"/>
    </source>
</evidence>
<dbReference type="Proteomes" id="UP000659124">
    <property type="component" value="Unassembled WGS sequence"/>
</dbReference>
<keyword evidence="2" id="KW-1185">Reference proteome</keyword>
<name>A0ABR7TQV6_9BACT</name>
<sequence>MRKKSAAIGKKLSFNKETIASLNMAQQQLVAGGSRTVTKLITCTSNGLSCVTYQDTGNCNTCP</sequence>
<reference evidence="1 2" key="1">
    <citation type="submission" date="2020-09" db="EMBL/GenBank/DDBJ databases">
        <title>Genome sequences of type strains of Chitinophaga qingshengii and Chitinophaga varians.</title>
        <authorList>
            <person name="Kittiwongwattana C."/>
        </authorList>
    </citation>
    <scope>NUCLEOTIDE SEQUENCE [LARGE SCALE GENOMIC DNA]</scope>
    <source>
        <strain evidence="1 2">JCM 30026</strain>
    </source>
</reference>
<comment type="caution">
    <text evidence="1">The sequence shown here is derived from an EMBL/GenBank/DDBJ whole genome shotgun (WGS) entry which is preliminary data.</text>
</comment>
<organism evidence="1 2">
    <name type="scientific">Chitinophaga qingshengii</name>
    <dbReference type="NCBI Taxonomy" id="1569794"/>
    <lineage>
        <taxon>Bacteria</taxon>
        <taxon>Pseudomonadati</taxon>
        <taxon>Bacteroidota</taxon>
        <taxon>Chitinophagia</taxon>
        <taxon>Chitinophagales</taxon>
        <taxon>Chitinophagaceae</taxon>
        <taxon>Chitinophaga</taxon>
    </lineage>
</organism>
<gene>
    <name evidence="1" type="ORF">ICL07_20895</name>
</gene>
<dbReference type="EMBL" id="JACVFC010000003">
    <property type="protein sequence ID" value="MBC9932858.1"/>
    <property type="molecule type" value="Genomic_DNA"/>
</dbReference>
<accession>A0ABR7TQV6</accession>
<evidence type="ECO:0000313" key="1">
    <source>
        <dbReference type="EMBL" id="MBC9932858.1"/>
    </source>
</evidence>
<dbReference type="NCBIfam" id="NF038153">
    <property type="entry name" value="lant_leader_L1a"/>
    <property type="match status" value="1"/>
</dbReference>